<evidence type="ECO:0000313" key="3">
    <source>
        <dbReference type="Proteomes" id="UP000680750"/>
    </source>
</evidence>
<organism evidence="2 3">
    <name type="scientific">Actinocatenispora sera</name>
    <dbReference type="NCBI Taxonomy" id="390989"/>
    <lineage>
        <taxon>Bacteria</taxon>
        <taxon>Bacillati</taxon>
        <taxon>Actinomycetota</taxon>
        <taxon>Actinomycetes</taxon>
        <taxon>Micromonosporales</taxon>
        <taxon>Micromonosporaceae</taxon>
        <taxon>Actinocatenispora</taxon>
    </lineage>
</organism>
<dbReference type="Proteomes" id="UP000680750">
    <property type="component" value="Chromosome"/>
</dbReference>
<name>A0A810L1Y9_9ACTN</name>
<evidence type="ECO:0000313" key="2">
    <source>
        <dbReference type="EMBL" id="BCJ29454.1"/>
    </source>
</evidence>
<dbReference type="EMBL" id="AP023354">
    <property type="protein sequence ID" value="BCJ29454.1"/>
    <property type="molecule type" value="Genomic_DNA"/>
</dbReference>
<reference evidence="2" key="1">
    <citation type="submission" date="2020-08" db="EMBL/GenBank/DDBJ databases">
        <title>Whole genome shotgun sequence of Actinocatenispora sera NBRC 101916.</title>
        <authorList>
            <person name="Komaki H."/>
            <person name="Tamura T."/>
        </authorList>
    </citation>
    <scope>NUCLEOTIDE SEQUENCE</scope>
    <source>
        <strain evidence="2">NBRC 101916</strain>
    </source>
</reference>
<accession>A0A810L1Y9</accession>
<dbReference type="KEGG" id="aser:Asera_35620"/>
<proteinExistence type="predicted"/>
<evidence type="ECO:0000256" key="1">
    <source>
        <dbReference type="SAM" id="MobiDB-lite"/>
    </source>
</evidence>
<feature type="region of interest" description="Disordered" evidence="1">
    <location>
        <begin position="73"/>
        <end position="101"/>
    </location>
</feature>
<protein>
    <submittedName>
        <fullName evidence="2">Uncharacterized protein</fullName>
    </submittedName>
</protein>
<sequence length="101" mass="11656">MEHEAEARRMWSLVGQRTKLYVDRQREAMSFFEALNLKTGKVGIEWIDGQQNTAQTIGVLARVQRTIREETRDHVGQRRLAHVEGAEGMLRRREPVSPTSP</sequence>
<gene>
    <name evidence="2" type="ORF">Asera_35620</name>
</gene>
<keyword evidence="3" id="KW-1185">Reference proteome</keyword>
<feature type="compositionally biased region" description="Basic and acidic residues" evidence="1">
    <location>
        <begin position="73"/>
        <end position="95"/>
    </location>
</feature>
<dbReference type="AlphaFoldDB" id="A0A810L1Y9"/>